<keyword evidence="7 8" id="KW-0472">Membrane</keyword>
<comment type="subcellular location">
    <subcellularLocation>
        <location evidence="1">Cell membrane</location>
        <topology evidence="1">Multi-pass membrane protein</topology>
    </subcellularLocation>
</comment>
<proteinExistence type="predicted"/>
<protein>
    <submittedName>
        <fullName evidence="10">Glycosyl transferase family protein</fullName>
    </submittedName>
</protein>
<dbReference type="AlphaFoldDB" id="A0A1C3NU00"/>
<gene>
    <name evidence="10" type="ORF">FDG2_0660</name>
</gene>
<feature type="transmembrane region" description="Helical" evidence="8">
    <location>
        <begin position="138"/>
        <end position="159"/>
    </location>
</feature>
<keyword evidence="6 8" id="KW-1133">Transmembrane helix</keyword>
<feature type="transmembrane region" description="Helical" evidence="8">
    <location>
        <begin position="84"/>
        <end position="104"/>
    </location>
</feature>
<evidence type="ECO:0000256" key="4">
    <source>
        <dbReference type="ARBA" id="ARBA00022679"/>
    </source>
</evidence>
<keyword evidence="5 8" id="KW-0812">Transmembrane</keyword>
<evidence type="ECO:0000256" key="6">
    <source>
        <dbReference type="ARBA" id="ARBA00022989"/>
    </source>
</evidence>
<keyword evidence="3" id="KW-0328">Glycosyltransferase</keyword>
<dbReference type="Proteomes" id="UP000199013">
    <property type="component" value="Unassembled WGS sequence"/>
</dbReference>
<dbReference type="InterPro" id="IPR056785">
    <property type="entry name" value="YkcA/B-like_C"/>
</dbReference>
<dbReference type="PANTHER" id="PTHR33908">
    <property type="entry name" value="MANNOSYLTRANSFERASE YKCB-RELATED"/>
    <property type="match status" value="1"/>
</dbReference>
<keyword evidence="4 10" id="KW-0808">Transferase</keyword>
<organism evidence="10 11">
    <name type="scientific">Candidatus Protofrankia californiensis</name>
    <dbReference type="NCBI Taxonomy" id="1839754"/>
    <lineage>
        <taxon>Bacteria</taxon>
        <taxon>Bacillati</taxon>
        <taxon>Actinomycetota</taxon>
        <taxon>Actinomycetes</taxon>
        <taxon>Frankiales</taxon>
        <taxon>Frankiaceae</taxon>
        <taxon>Protofrankia</taxon>
    </lineage>
</organism>
<evidence type="ECO:0000256" key="8">
    <source>
        <dbReference type="SAM" id="Phobius"/>
    </source>
</evidence>
<evidence type="ECO:0000256" key="2">
    <source>
        <dbReference type="ARBA" id="ARBA00022475"/>
    </source>
</evidence>
<dbReference type="GO" id="GO:0009103">
    <property type="term" value="P:lipopolysaccharide biosynthetic process"/>
    <property type="evidence" value="ECO:0007669"/>
    <property type="project" value="UniProtKB-ARBA"/>
</dbReference>
<dbReference type="GO" id="GO:0010041">
    <property type="term" value="P:response to iron(III) ion"/>
    <property type="evidence" value="ECO:0007669"/>
    <property type="project" value="TreeGrafter"/>
</dbReference>
<name>A0A1C3NU00_9ACTN</name>
<reference evidence="11" key="1">
    <citation type="submission" date="2016-02" db="EMBL/GenBank/DDBJ databases">
        <authorList>
            <person name="Wibberg D."/>
        </authorList>
    </citation>
    <scope>NUCLEOTIDE SEQUENCE [LARGE SCALE GENOMIC DNA]</scope>
</reference>
<sequence>MFGGGGRGGMFGGTAGWNRLFNSEMATQISWLLPAALIVLVGGLWATRRAPRTDRVRAGLLLWGAWTLVTGGVFSYMSGIIHPYYTIAVAPGISGLIVFGGTALWRTRDSWVSRVLMAAAVGATGAWSFVLLDRTPDWYPALRFVVVAAAIVGALALLVGRRLLTITAAGVAVAVAVALGSPSAVYAVETVSTPHSGPIPSAGPATAGGQFPGGMVRRTFGPRSGPTNGAMDGAMNGRSQDGGGFGGGLDGGATADSEVVQLLRNGQEGYRWAAATSGSQTAGSLELASGTAIMAMGGFNGGDPAPTLAQFKQYVAAGDIHYYIAGGGAGGAGRGAAPGASAGAVPAAGDGSDGFGGFGRGFSEITSWVENSFTAKTVGGQTVYDLTQSTS</sequence>
<evidence type="ECO:0000259" key="9">
    <source>
        <dbReference type="Pfam" id="PF24878"/>
    </source>
</evidence>
<feature type="transmembrane region" description="Helical" evidence="8">
    <location>
        <begin position="29"/>
        <end position="46"/>
    </location>
</feature>
<keyword evidence="2" id="KW-1003">Cell membrane</keyword>
<accession>A0A1C3NU00</accession>
<dbReference type="PANTHER" id="PTHR33908:SF3">
    <property type="entry name" value="UNDECAPRENYL PHOSPHATE-ALPHA-4-AMINO-4-DEOXY-L-ARABINOSE ARABINOSYL TRANSFERASE"/>
    <property type="match status" value="1"/>
</dbReference>
<dbReference type="InterPro" id="IPR050297">
    <property type="entry name" value="LipidA_mod_glycosyltrf_83"/>
</dbReference>
<dbReference type="Pfam" id="PF24878">
    <property type="entry name" value="YkcB_C"/>
    <property type="match status" value="1"/>
</dbReference>
<evidence type="ECO:0000313" key="11">
    <source>
        <dbReference type="Proteomes" id="UP000199013"/>
    </source>
</evidence>
<evidence type="ECO:0000313" key="10">
    <source>
        <dbReference type="EMBL" id="SBW18431.1"/>
    </source>
</evidence>
<feature type="transmembrane region" description="Helical" evidence="8">
    <location>
        <begin position="58"/>
        <end position="78"/>
    </location>
</feature>
<dbReference type="GO" id="GO:0005886">
    <property type="term" value="C:plasma membrane"/>
    <property type="evidence" value="ECO:0007669"/>
    <property type="project" value="UniProtKB-SubCell"/>
</dbReference>
<evidence type="ECO:0000256" key="1">
    <source>
        <dbReference type="ARBA" id="ARBA00004651"/>
    </source>
</evidence>
<evidence type="ECO:0000256" key="7">
    <source>
        <dbReference type="ARBA" id="ARBA00023136"/>
    </source>
</evidence>
<dbReference type="EMBL" id="FLUV01000262">
    <property type="protein sequence ID" value="SBW18431.1"/>
    <property type="molecule type" value="Genomic_DNA"/>
</dbReference>
<feature type="domain" description="Putative mannosyltransferase YkcA/B-like C-terminal" evidence="9">
    <location>
        <begin position="260"/>
        <end position="331"/>
    </location>
</feature>
<feature type="transmembrane region" description="Helical" evidence="8">
    <location>
        <begin position="111"/>
        <end position="132"/>
    </location>
</feature>
<evidence type="ECO:0000256" key="3">
    <source>
        <dbReference type="ARBA" id="ARBA00022676"/>
    </source>
</evidence>
<dbReference type="GO" id="GO:0016763">
    <property type="term" value="F:pentosyltransferase activity"/>
    <property type="evidence" value="ECO:0007669"/>
    <property type="project" value="TreeGrafter"/>
</dbReference>
<evidence type="ECO:0000256" key="5">
    <source>
        <dbReference type="ARBA" id="ARBA00022692"/>
    </source>
</evidence>
<keyword evidence="11" id="KW-1185">Reference proteome</keyword>
<feature type="transmembrane region" description="Helical" evidence="8">
    <location>
        <begin position="166"/>
        <end position="188"/>
    </location>
</feature>